<dbReference type="InterPro" id="IPR011006">
    <property type="entry name" value="CheY-like_superfamily"/>
</dbReference>
<gene>
    <name evidence="3" type="ORF">ACFQQL_13215</name>
</gene>
<dbReference type="Proteomes" id="UP001596455">
    <property type="component" value="Unassembled WGS sequence"/>
</dbReference>
<dbReference type="PROSITE" id="PS50110">
    <property type="entry name" value="RESPONSE_REGULATORY"/>
    <property type="match status" value="1"/>
</dbReference>
<keyword evidence="1" id="KW-0597">Phosphoprotein</keyword>
<evidence type="ECO:0000259" key="2">
    <source>
        <dbReference type="PROSITE" id="PS50110"/>
    </source>
</evidence>
<dbReference type="RefSeq" id="WP_382395093.1">
    <property type="nucleotide sequence ID" value="NZ_JBHTCQ010000002.1"/>
</dbReference>
<reference evidence="4" key="1">
    <citation type="journal article" date="2019" name="Int. J. Syst. Evol. Microbiol.">
        <title>The Global Catalogue of Microorganisms (GCM) 10K type strain sequencing project: providing services to taxonomists for standard genome sequencing and annotation.</title>
        <authorList>
            <consortium name="The Broad Institute Genomics Platform"/>
            <consortium name="The Broad Institute Genome Sequencing Center for Infectious Disease"/>
            <person name="Wu L."/>
            <person name="Ma J."/>
        </authorList>
    </citation>
    <scope>NUCLEOTIDE SEQUENCE [LARGE SCALE GENOMIC DNA]</scope>
    <source>
        <strain evidence="4">JCM 1490</strain>
    </source>
</reference>
<accession>A0ABW2Q9H4</accession>
<dbReference type="InterPro" id="IPR001789">
    <property type="entry name" value="Sig_transdc_resp-reg_receiver"/>
</dbReference>
<sequence>MTSAQDHLIGSASGPAAEEDVVDLLVYSDDVDTRRAVVQAIGRRAGKGLPRVRWTEAATQDGVLSKVAEGSFAVLVLDGEAAKVGGMAIARQLKSEIYECPPVVVLTARAEDRWLATWADADAVVPAPYDPIALQEAVAGLLRRQLDGQHG</sequence>
<evidence type="ECO:0000313" key="4">
    <source>
        <dbReference type="Proteomes" id="UP001596455"/>
    </source>
</evidence>
<evidence type="ECO:0000256" key="1">
    <source>
        <dbReference type="PROSITE-ProRule" id="PRU00169"/>
    </source>
</evidence>
<organism evidence="3 4">
    <name type="scientific">Georgenia alba</name>
    <dbReference type="NCBI Taxonomy" id="2233858"/>
    <lineage>
        <taxon>Bacteria</taxon>
        <taxon>Bacillati</taxon>
        <taxon>Actinomycetota</taxon>
        <taxon>Actinomycetes</taxon>
        <taxon>Micrococcales</taxon>
        <taxon>Bogoriellaceae</taxon>
        <taxon>Georgenia</taxon>
    </lineage>
</organism>
<evidence type="ECO:0000313" key="3">
    <source>
        <dbReference type="EMBL" id="MFC7406075.1"/>
    </source>
</evidence>
<dbReference type="EMBL" id="JBHTCQ010000002">
    <property type="protein sequence ID" value="MFC7406075.1"/>
    <property type="molecule type" value="Genomic_DNA"/>
</dbReference>
<dbReference type="SMART" id="SM00448">
    <property type="entry name" value="REC"/>
    <property type="match status" value="1"/>
</dbReference>
<protein>
    <recommendedName>
        <fullName evidence="2">Response regulatory domain-containing protein</fullName>
    </recommendedName>
</protein>
<keyword evidence="4" id="KW-1185">Reference proteome</keyword>
<feature type="domain" description="Response regulatory" evidence="2">
    <location>
        <begin position="23"/>
        <end position="142"/>
    </location>
</feature>
<proteinExistence type="predicted"/>
<dbReference type="SUPFAM" id="SSF52172">
    <property type="entry name" value="CheY-like"/>
    <property type="match status" value="1"/>
</dbReference>
<comment type="caution">
    <text evidence="3">The sequence shown here is derived from an EMBL/GenBank/DDBJ whole genome shotgun (WGS) entry which is preliminary data.</text>
</comment>
<dbReference type="Gene3D" id="3.40.50.2300">
    <property type="match status" value="1"/>
</dbReference>
<name>A0ABW2Q9H4_9MICO</name>
<feature type="modified residue" description="4-aspartylphosphate" evidence="1">
    <location>
        <position position="78"/>
    </location>
</feature>